<gene>
    <name evidence="1" type="ORF">US90_C0007G0038</name>
</gene>
<dbReference type="AlphaFoldDB" id="A0A0G0K4N8"/>
<name>A0A0G0K4N8_9BACT</name>
<evidence type="ECO:0000313" key="2">
    <source>
        <dbReference type="Proteomes" id="UP000034406"/>
    </source>
</evidence>
<dbReference type="STRING" id="1618490.US90_C0007G0038"/>
<dbReference type="Pfam" id="PF21850">
    <property type="entry name" value="DUF6909"/>
    <property type="match status" value="1"/>
</dbReference>
<dbReference type="EMBL" id="LBUT01000007">
    <property type="protein sequence ID" value="KKQ70425.1"/>
    <property type="molecule type" value="Genomic_DNA"/>
</dbReference>
<accession>A0A0G0K4N8</accession>
<reference evidence="1 2" key="1">
    <citation type="journal article" date="2015" name="Nature">
        <title>rRNA introns, odd ribosomes, and small enigmatic genomes across a large radiation of phyla.</title>
        <authorList>
            <person name="Brown C.T."/>
            <person name="Hug L.A."/>
            <person name="Thomas B.C."/>
            <person name="Sharon I."/>
            <person name="Castelle C.J."/>
            <person name="Singh A."/>
            <person name="Wilkins M.J."/>
            <person name="Williams K.H."/>
            <person name="Banfield J.F."/>
        </authorList>
    </citation>
    <scope>NUCLEOTIDE SEQUENCE [LARGE SCALE GENOMIC DNA]</scope>
</reference>
<evidence type="ECO:0000313" key="1">
    <source>
        <dbReference type="EMBL" id="KKQ70425.1"/>
    </source>
</evidence>
<dbReference type="Proteomes" id="UP000034406">
    <property type="component" value="Unassembled WGS sequence"/>
</dbReference>
<comment type="caution">
    <text evidence="1">The sequence shown here is derived from an EMBL/GenBank/DDBJ whole genome shotgun (WGS) entry which is preliminary data.</text>
</comment>
<dbReference type="InterPro" id="IPR054204">
    <property type="entry name" value="DUF6909"/>
</dbReference>
<organism evidence="1 2">
    <name type="scientific">Candidatus Shapirobacteria bacterium GW2011_GWE2_38_30</name>
    <dbReference type="NCBI Taxonomy" id="1618490"/>
    <lineage>
        <taxon>Bacteria</taxon>
        <taxon>Candidatus Shapironibacteriota</taxon>
    </lineage>
</organism>
<feature type="non-terminal residue" evidence="1">
    <location>
        <position position="1"/>
    </location>
</feature>
<protein>
    <submittedName>
        <fullName evidence="1">Uncharacterized protein</fullName>
    </submittedName>
</protein>
<proteinExistence type="predicted"/>
<sequence length="98" mass="10806">EALLQKYSENNLTIIEMESGPYLGAVAEATYDQPTPRNTIIDLNPAPMDIGIINYTSDTPYSKAKNLGTQHLTLDGVEPVYLASLAILQRIINLEEDI</sequence>